<reference evidence="2 3" key="1">
    <citation type="submission" date="2016-10" db="EMBL/GenBank/DDBJ databases">
        <authorList>
            <person name="de Groot N.N."/>
        </authorList>
    </citation>
    <scope>NUCLEOTIDE SEQUENCE [LARGE SCALE GENOMIC DNA]</scope>
    <source>
        <strain evidence="2 3">DSM 21001</strain>
    </source>
</reference>
<sequence>MKGLRQRFRILFIRKRDLPLAMQASAWLFLAWLALDVLPGKLYLPMMRPDAREITLSDDDVQTYARRVRWSVRAAAKRVPWRAVCFHEGLAAHQMLSRAGISSLLHYGVDKTEGGGLEAHVWVTAGAWIVVGGEAYARFTEIATFGAKSK</sequence>
<accession>A0A1I6M998</accession>
<proteinExistence type="predicted"/>
<dbReference type="InterPro" id="IPR053521">
    <property type="entry name" value="McjB-like"/>
</dbReference>
<evidence type="ECO:0000259" key="1">
    <source>
        <dbReference type="Pfam" id="PF13471"/>
    </source>
</evidence>
<dbReference type="OrthoDB" id="671090at2"/>
<dbReference type="NCBIfam" id="NF033537">
    <property type="entry name" value="lasso_biosyn_B2"/>
    <property type="match status" value="1"/>
</dbReference>
<protein>
    <submittedName>
        <fullName evidence="2">Transglutaminase-like superfamily protein</fullName>
    </submittedName>
</protein>
<dbReference type="STRING" id="474950.SAMN05421771_2085"/>
<dbReference type="Proteomes" id="UP000199024">
    <property type="component" value="Unassembled WGS sequence"/>
</dbReference>
<evidence type="ECO:0000313" key="2">
    <source>
        <dbReference type="EMBL" id="SFS12231.1"/>
    </source>
</evidence>
<evidence type="ECO:0000313" key="3">
    <source>
        <dbReference type="Proteomes" id="UP000199024"/>
    </source>
</evidence>
<name>A0A1I6M998_9BACT</name>
<dbReference type="AlphaFoldDB" id="A0A1I6M998"/>
<feature type="domain" description="Microcin J25-processing protein McjB C-terminal" evidence="1">
    <location>
        <begin position="58"/>
        <end position="144"/>
    </location>
</feature>
<organism evidence="2 3">
    <name type="scientific">Granulicella pectinivorans</name>
    <dbReference type="NCBI Taxonomy" id="474950"/>
    <lineage>
        <taxon>Bacteria</taxon>
        <taxon>Pseudomonadati</taxon>
        <taxon>Acidobacteriota</taxon>
        <taxon>Terriglobia</taxon>
        <taxon>Terriglobales</taxon>
        <taxon>Acidobacteriaceae</taxon>
        <taxon>Granulicella</taxon>
    </lineage>
</organism>
<gene>
    <name evidence="2" type="ORF">SAMN05421771_2085</name>
</gene>
<keyword evidence="3" id="KW-1185">Reference proteome</keyword>
<dbReference type="InterPro" id="IPR032708">
    <property type="entry name" value="McjB_C"/>
</dbReference>
<dbReference type="EMBL" id="FOZL01000001">
    <property type="protein sequence ID" value="SFS12231.1"/>
    <property type="molecule type" value="Genomic_DNA"/>
</dbReference>
<dbReference type="Pfam" id="PF13471">
    <property type="entry name" value="Transglut_core3"/>
    <property type="match status" value="1"/>
</dbReference>